<evidence type="ECO:0000259" key="9">
    <source>
        <dbReference type="Pfam" id="PF13231"/>
    </source>
</evidence>
<proteinExistence type="predicted"/>
<reference evidence="10 11" key="1">
    <citation type="submission" date="2024-10" db="EMBL/GenBank/DDBJ databases">
        <authorList>
            <person name="Ratan Roy A."/>
            <person name="Morales Sandoval P.H."/>
            <person name="De Los Santos Villalobos S."/>
            <person name="Chakraborty S."/>
            <person name="Mukherjee J."/>
        </authorList>
    </citation>
    <scope>NUCLEOTIDE SEQUENCE [LARGE SCALE GENOMIC DNA]</scope>
    <source>
        <strain evidence="10 11">S1</strain>
    </source>
</reference>
<protein>
    <submittedName>
        <fullName evidence="10">ArnT family glycosyltransferase</fullName>
        <ecNumber evidence="10">2.4.-.-</ecNumber>
    </submittedName>
</protein>
<organism evidence="10 11">
    <name type="scientific">Almyronema epifaneia S1</name>
    <dbReference type="NCBI Taxonomy" id="2991925"/>
    <lineage>
        <taxon>Bacteria</taxon>
        <taxon>Bacillati</taxon>
        <taxon>Cyanobacteriota</taxon>
        <taxon>Cyanophyceae</taxon>
        <taxon>Nodosilineales</taxon>
        <taxon>Nodosilineaceae</taxon>
        <taxon>Almyronema</taxon>
        <taxon>Almyronema epifaneia</taxon>
    </lineage>
</organism>
<feature type="transmembrane region" description="Helical" evidence="8">
    <location>
        <begin position="444"/>
        <end position="465"/>
    </location>
</feature>
<keyword evidence="2" id="KW-1003">Cell membrane</keyword>
<dbReference type="RefSeq" id="WP_377967965.1">
    <property type="nucleotide sequence ID" value="NZ_JBHZOL010000105.1"/>
</dbReference>
<feature type="transmembrane region" description="Helical" evidence="8">
    <location>
        <begin position="20"/>
        <end position="39"/>
    </location>
</feature>
<evidence type="ECO:0000256" key="4">
    <source>
        <dbReference type="ARBA" id="ARBA00022679"/>
    </source>
</evidence>
<feature type="transmembrane region" description="Helical" evidence="8">
    <location>
        <begin position="107"/>
        <end position="125"/>
    </location>
</feature>
<feature type="transmembrane region" description="Helical" evidence="8">
    <location>
        <begin position="254"/>
        <end position="275"/>
    </location>
</feature>
<feature type="transmembrane region" description="Helical" evidence="8">
    <location>
        <begin position="304"/>
        <end position="326"/>
    </location>
</feature>
<keyword evidence="11" id="KW-1185">Reference proteome</keyword>
<evidence type="ECO:0000256" key="7">
    <source>
        <dbReference type="ARBA" id="ARBA00023136"/>
    </source>
</evidence>
<feature type="transmembrane region" description="Helical" evidence="8">
    <location>
        <begin position="83"/>
        <end position="100"/>
    </location>
</feature>
<gene>
    <name evidence="10" type="ORF">ACFVKH_18835</name>
</gene>
<name>A0ABW6IK55_9CYAN</name>
<feature type="transmembrane region" description="Helical" evidence="8">
    <location>
        <begin position="399"/>
        <end position="424"/>
    </location>
</feature>
<feature type="transmembrane region" description="Helical" evidence="8">
    <location>
        <begin position="472"/>
        <end position="493"/>
    </location>
</feature>
<evidence type="ECO:0000256" key="6">
    <source>
        <dbReference type="ARBA" id="ARBA00022989"/>
    </source>
</evidence>
<keyword evidence="5 8" id="KW-0812">Transmembrane</keyword>
<evidence type="ECO:0000313" key="10">
    <source>
        <dbReference type="EMBL" id="MFE4108344.1"/>
    </source>
</evidence>
<dbReference type="Proteomes" id="UP001600165">
    <property type="component" value="Unassembled WGS sequence"/>
</dbReference>
<dbReference type="Pfam" id="PF13231">
    <property type="entry name" value="PMT_2"/>
    <property type="match status" value="1"/>
</dbReference>
<feature type="transmembrane region" description="Helical" evidence="8">
    <location>
        <begin position="209"/>
        <end position="242"/>
    </location>
</feature>
<evidence type="ECO:0000256" key="1">
    <source>
        <dbReference type="ARBA" id="ARBA00004651"/>
    </source>
</evidence>
<feature type="transmembrane region" description="Helical" evidence="8">
    <location>
        <begin position="179"/>
        <end position="197"/>
    </location>
</feature>
<dbReference type="EC" id="2.4.-.-" evidence="10"/>
<comment type="caution">
    <text evidence="10">The sequence shown here is derived from an EMBL/GenBank/DDBJ whole genome shotgun (WGS) entry which is preliminary data.</text>
</comment>
<dbReference type="InterPro" id="IPR038731">
    <property type="entry name" value="RgtA/B/C-like"/>
</dbReference>
<evidence type="ECO:0000313" key="11">
    <source>
        <dbReference type="Proteomes" id="UP001600165"/>
    </source>
</evidence>
<keyword evidence="3 10" id="KW-0328">Glycosyltransferase</keyword>
<dbReference type="EMBL" id="JBHZOL010000105">
    <property type="protein sequence ID" value="MFE4108344.1"/>
    <property type="molecule type" value="Genomic_DNA"/>
</dbReference>
<dbReference type="PANTHER" id="PTHR33908:SF3">
    <property type="entry name" value="UNDECAPRENYL PHOSPHATE-ALPHA-4-AMINO-4-DEOXY-L-ARABINOSE ARABINOSYL TRANSFERASE"/>
    <property type="match status" value="1"/>
</dbReference>
<comment type="subcellular location">
    <subcellularLocation>
        <location evidence="1">Cell membrane</location>
        <topology evidence="1">Multi-pass membrane protein</topology>
    </subcellularLocation>
</comment>
<keyword evidence="7 8" id="KW-0472">Membrane</keyword>
<sequence>MKRQTLLASLLKQLRTHPGFAIAFSVLWLAVVGWIAFGWKLGSVGLIDETEPLFAEASRQMYETGDWVTPYFNGETRFDKPPLVYWLMAIAFHLAGVSEWTVRLPSAIAATALTALGFYVLRRFGFAQPNQATAITASGGTGLSHQSQNTLWLSAFIGSALIALNPETIAWAHIGVSDMLLSGCMGAALLAFFMGYAQPEQPSRQTKWYFSFYVGMALAVLAKGPVGVVLPSLIVIGFLLYVGRLREVLAELRLLPGLLLFLLITVPWYVLVILANGRAYIDSFFGYHNLDRFTSVVNGHSAPWFFYFLVVFVGFVPWSIFLPQAIARLQFWRVKHWRRQPRSAQLGLFALAWFLGIFIFFTVAVTKLPSYVLPLMPAAAILVALLWSDRMVAVKPDSVSWGFGLSVAANLALMVALAGAALYSPNWMGDDPSMPNLPDLVQQSGIMLHGAVIWAVAAVVGLLLVGVRQGRWLWSVNLVAFVAFVGLTMMPALEIADSERQWPLRQIAATIVAEQPNEAIVMTGFKKPSLVFYTQRPVNYLYSAAAVEAYLEQAATPSVLLVGRSAEIAKINPGDRQATQLLAPEPYELIRLTR</sequence>
<evidence type="ECO:0000256" key="8">
    <source>
        <dbReference type="SAM" id="Phobius"/>
    </source>
</evidence>
<feature type="transmembrane region" description="Helical" evidence="8">
    <location>
        <begin position="346"/>
        <end position="365"/>
    </location>
</feature>
<evidence type="ECO:0000256" key="3">
    <source>
        <dbReference type="ARBA" id="ARBA00022676"/>
    </source>
</evidence>
<evidence type="ECO:0000256" key="2">
    <source>
        <dbReference type="ARBA" id="ARBA00022475"/>
    </source>
</evidence>
<feature type="transmembrane region" description="Helical" evidence="8">
    <location>
        <begin position="371"/>
        <end position="387"/>
    </location>
</feature>
<dbReference type="PANTHER" id="PTHR33908">
    <property type="entry name" value="MANNOSYLTRANSFERASE YKCB-RELATED"/>
    <property type="match status" value="1"/>
</dbReference>
<feature type="transmembrane region" description="Helical" evidence="8">
    <location>
        <begin position="151"/>
        <end position="172"/>
    </location>
</feature>
<dbReference type="GO" id="GO:0016757">
    <property type="term" value="F:glycosyltransferase activity"/>
    <property type="evidence" value="ECO:0007669"/>
    <property type="project" value="UniProtKB-KW"/>
</dbReference>
<keyword evidence="4 10" id="KW-0808">Transferase</keyword>
<accession>A0ABW6IK55</accession>
<feature type="domain" description="Glycosyltransferase RgtA/B/C/D-like" evidence="9">
    <location>
        <begin position="79"/>
        <end position="128"/>
    </location>
</feature>
<dbReference type="InterPro" id="IPR050297">
    <property type="entry name" value="LipidA_mod_glycosyltrf_83"/>
</dbReference>
<evidence type="ECO:0000256" key="5">
    <source>
        <dbReference type="ARBA" id="ARBA00022692"/>
    </source>
</evidence>
<keyword evidence="6 8" id="KW-1133">Transmembrane helix</keyword>